<organism evidence="3 4">
    <name type="scientific">Gossypium tomentosum</name>
    <name type="common">Hawaiian cotton</name>
    <name type="synonym">Gossypium sandvicense</name>
    <dbReference type="NCBI Taxonomy" id="34277"/>
    <lineage>
        <taxon>Eukaryota</taxon>
        <taxon>Viridiplantae</taxon>
        <taxon>Streptophyta</taxon>
        <taxon>Embryophyta</taxon>
        <taxon>Tracheophyta</taxon>
        <taxon>Spermatophyta</taxon>
        <taxon>Magnoliopsida</taxon>
        <taxon>eudicotyledons</taxon>
        <taxon>Gunneridae</taxon>
        <taxon>Pentapetalae</taxon>
        <taxon>rosids</taxon>
        <taxon>malvids</taxon>
        <taxon>Malvales</taxon>
        <taxon>Malvaceae</taxon>
        <taxon>Malvoideae</taxon>
        <taxon>Gossypium</taxon>
    </lineage>
</organism>
<feature type="compositionally biased region" description="Polar residues" evidence="2">
    <location>
        <begin position="189"/>
        <end position="199"/>
    </location>
</feature>
<accession>A0A5D2J465</accession>
<comment type="subcellular location">
    <subcellularLocation>
        <location evidence="1">Membrane</location>
        <topology evidence="1">Multi-pass membrane protein</topology>
    </subcellularLocation>
</comment>
<dbReference type="Pfam" id="PF03134">
    <property type="entry name" value="TB2_DP1_HVA22"/>
    <property type="match status" value="1"/>
</dbReference>
<keyword evidence="1" id="KW-0812">Transmembrane</keyword>
<evidence type="ECO:0000256" key="1">
    <source>
        <dbReference type="RuleBase" id="RU362006"/>
    </source>
</evidence>
<evidence type="ECO:0000256" key="2">
    <source>
        <dbReference type="SAM" id="MobiDB-lite"/>
    </source>
</evidence>
<dbReference type="PANTHER" id="PTHR12300:SF150">
    <property type="entry name" value="HVA22-LIKE PROTEIN K"/>
    <property type="match status" value="1"/>
</dbReference>
<dbReference type="AlphaFoldDB" id="A0A5D2J465"/>
<feature type="transmembrane region" description="Helical" evidence="1">
    <location>
        <begin position="59"/>
        <end position="78"/>
    </location>
</feature>
<reference evidence="3 4" key="1">
    <citation type="submission" date="2019-07" db="EMBL/GenBank/DDBJ databases">
        <title>WGS assembly of Gossypium tomentosum.</title>
        <authorList>
            <person name="Chen Z.J."/>
            <person name="Sreedasyam A."/>
            <person name="Ando A."/>
            <person name="Song Q."/>
            <person name="De L."/>
            <person name="Hulse-Kemp A."/>
            <person name="Ding M."/>
            <person name="Ye W."/>
            <person name="Kirkbride R."/>
            <person name="Jenkins J."/>
            <person name="Plott C."/>
            <person name="Lovell J."/>
            <person name="Lin Y.-M."/>
            <person name="Vaughn R."/>
            <person name="Liu B."/>
            <person name="Li W."/>
            <person name="Simpson S."/>
            <person name="Scheffler B."/>
            <person name="Saski C."/>
            <person name="Grover C."/>
            <person name="Hu G."/>
            <person name="Conover J."/>
            <person name="Carlson J."/>
            <person name="Shu S."/>
            <person name="Boston L."/>
            <person name="Williams M."/>
            <person name="Peterson D."/>
            <person name="Mcgee K."/>
            <person name="Jones D."/>
            <person name="Wendel J."/>
            <person name="Stelly D."/>
            <person name="Grimwood J."/>
            <person name="Schmutz J."/>
        </authorList>
    </citation>
    <scope>NUCLEOTIDE SEQUENCE [LARGE SCALE GENOMIC DNA]</scope>
    <source>
        <strain evidence="3">7179.01</strain>
    </source>
</reference>
<dbReference type="InterPro" id="IPR004345">
    <property type="entry name" value="TB2_DP1_HVA22"/>
</dbReference>
<dbReference type="GO" id="GO:0016020">
    <property type="term" value="C:membrane"/>
    <property type="evidence" value="ECO:0007669"/>
    <property type="project" value="UniProtKB-SubCell"/>
</dbReference>
<keyword evidence="4" id="KW-1185">Reference proteome</keyword>
<keyword evidence="1" id="KW-1133">Transmembrane helix</keyword>
<dbReference type="EMBL" id="CM017632">
    <property type="protein sequence ID" value="TYH49039.1"/>
    <property type="molecule type" value="Genomic_DNA"/>
</dbReference>
<protein>
    <recommendedName>
        <fullName evidence="1">HVA22-like protein</fullName>
    </recommendedName>
</protein>
<dbReference type="PANTHER" id="PTHR12300">
    <property type="entry name" value="HVA22-LIKE PROTEINS"/>
    <property type="match status" value="1"/>
</dbReference>
<dbReference type="Proteomes" id="UP000322667">
    <property type="component" value="Chromosome D10"/>
</dbReference>
<name>A0A5D2J465_GOSTO</name>
<evidence type="ECO:0000313" key="3">
    <source>
        <dbReference type="EMBL" id="TYH49039.1"/>
    </source>
</evidence>
<evidence type="ECO:0000313" key="4">
    <source>
        <dbReference type="Proteomes" id="UP000322667"/>
    </source>
</evidence>
<feature type="region of interest" description="Disordered" evidence="2">
    <location>
        <begin position="169"/>
        <end position="199"/>
    </location>
</feature>
<sequence>MAFLGSDLTSEVGLRLLLWPLGSNIVTRAACCSVGVVLPVYSTFRAIERKDENVQQKWLIYWAADLVIIAAYGSFTLVETFSDKLLSWFPYYYHFKFAFLVWLQLPSTEGAKQIYKNHLRPCLLKHQARVDQLMCIASTEMAKFITAHQKEFRFVRAMIIKMIGSDPKVSGTELAEPRGLPAIDDETRTTANPESDNED</sequence>
<gene>
    <name evidence="3" type="ORF">ES332_D10G109400v1</name>
</gene>
<keyword evidence="1" id="KW-0472">Membrane</keyword>
<comment type="similarity">
    <text evidence="1">Belongs to the DP1 family.</text>
</comment>
<proteinExistence type="inferred from homology"/>
<feature type="transmembrane region" description="Helical" evidence="1">
    <location>
        <begin position="25"/>
        <end position="47"/>
    </location>
</feature>